<dbReference type="InterPro" id="IPR013096">
    <property type="entry name" value="Cupin_2"/>
</dbReference>
<protein>
    <submittedName>
        <fullName evidence="2">Unannotated protein</fullName>
    </submittedName>
</protein>
<evidence type="ECO:0000259" key="1">
    <source>
        <dbReference type="Pfam" id="PF07883"/>
    </source>
</evidence>
<organism evidence="2">
    <name type="scientific">freshwater metagenome</name>
    <dbReference type="NCBI Taxonomy" id="449393"/>
    <lineage>
        <taxon>unclassified sequences</taxon>
        <taxon>metagenomes</taxon>
        <taxon>ecological metagenomes</taxon>
    </lineage>
</organism>
<name>A0A6J7I1T5_9ZZZZ</name>
<dbReference type="EMBL" id="CAFBMK010000125">
    <property type="protein sequence ID" value="CAB4924690.1"/>
    <property type="molecule type" value="Genomic_DNA"/>
</dbReference>
<dbReference type="InterPro" id="IPR014710">
    <property type="entry name" value="RmlC-like_jellyroll"/>
</dbReference>
<evidence type="ECO:0000313" key="2">
    <source>
        <dbReference type="EMBL" id="CAB4924690.1"/>
    </source>
</evidence>
<accession>A0A6J7I1T5</accession>
<sequence>MAYATSWDDQPEVEGLPNNFRVAVAGAQMGINRIRWVHPTTLPEHEHPDHEQANVVIQGSVELTIGGETMVLSAGDVAIVPKGTKHSGRSIEGEAVIIEIFAPLRVENLIGALGAPSLPPAAGPEA</sequence>
<gene>
    <name evidence="2" type="ORF">UFOPK3564_02037</name>
</gene>
<dbReference type="Pfam" id="PF07883">
    <property type="entry name" value="Cupin_2"/>
    <property type="match status" value="1"/>
</dbReference>
<proteinExistence type="predicted"/>
<dbReference type="AlphaFoldDB" id="A0A6J7I1T5"/>
<dbReference type="PANTHER" id="PTHR40112:SF1">
    <property type="entry name" value="H2HPP ISOMERASE"/>
    <property type="match status" value="1"/>
</dbReference>
<feature type="domain" description="Cupin type-2" evidence="1">
    <location>
        <begin position="41"/>
        <end position="96"/>
    </location>
</feature>
<dbReference type="Gene3D" id="2.60.120.10">
    <property type="entry name" value="Jelly Rolls"/>
    <property type="match status" value="1"/>
</dbReference>
<dbReference type="InterPro" id="IPR011051">
    <property type="entry name" value="RmlC_Cupin_sf"/>
</dbReference>
<reference evidence="2" key="1">
    <citation type="submission" date="2020-05" db="EMBL/GenBank/DDBJ databases">
        <authorList>
            <person name="Chiriac C."/>
            <person name="Salcher M."/>
            <person name="Ghai R."/>
            <person name="Kavagutti S V."/>
        </authorList>
    </citation>
    <scope>NUCLEOTIDE SEQUENCE</scope>
</reference>
<dbReference type="InterPro" id="IPR052535">
    <property type="entry name" value="Bacilysin_H2HPP_isomerase"/>
</dbReference>
<dbReference type="PANTHER" id="PTHR40112">
    <property type="entry name" value="H2HPP ISOMERASE"/>
    <property type="match status" value="1"/>
</dbReference>
<dbReference type="SUPFAM" id="SSF51182">
    <property type="entry name" value="RmlC-like cupins"/>
    <property type="match status" value="1"/>
</dbReference>